<evidence type="ECO:0000256" key="2">
    <source>
        <dbReference type="ARBA" id="ARBA00022603"/>
    </source>
</evidence>
<dbReference type="SUPFAM" id="SSF53335">
    <property type="entry name" value="S-adenosyl-L-methionine-dependent methyltransferases"/>
    <property type="match status" value="1"/>
</dbReference>
<dbReference type="PANTHER" id="PTHR32183:SF6">
    <property type="entry name" value="CYSTEINE SULFINATE DESULFINASE_CYSTEINE DESULFURASE AND RELATED ENZYMES"/>
    <property type="match status" value="1"/>
</dbReference>
<evidence type="ECO:0000256" key="4">
    <source>
        <dbReference type="ARBA" id="ARBA00022691"/>
    </source>
</evidence>
<gene>
    <name evidence="5" type="ORF">GCM10007100_00290</name>
</gene>
<dbReference type="AlphaFoldDB" id="A0A918TBV5"/>
<dbReference type="GO" id="GO:0008757">
    <property type="term" value="F:S-adenosylmethionine-dependent methyltransferase activity"/>
    <property type="evidence" value="ECO:0007669"/>
    <property type="project" value="InterPro"/>
</dbReference>
<reference evidence="5" key="2">
    <citation type="submission" date="2020-09" db="EMBL/GenBank/DDBJ databases">
        <authorList>
            <person name="Sun Q."/>
            <person name="Kim S."/>
        </authorList>
    </citation>
    <scope>NUCLEOTIDE SEQUENCE</scope>
    <source>
        <strain evidence="5">KCTC 12988</strain>
    </source>
</reference>
<keyword evidence="6" id="KW-1185">Reference proteome</keyword>
<dbReference type="PANTHER" id="PTHR32183">
    <property type="match status" value="1"/>
</dbReference>
<keyword evidence="2 5" id="KW-0489">Methyltransferase</keyword>
<sequence length="197" mass="21631">MDWNERYLEGETPWEKGTHAPPLEEISAKLGVAVWGEGPVLVPGCGFGHDARYIAAQGVVVEGLDVAELAVEGARARTEGANPRFALGDFFEPRGDSVSAIFEHTCFCAIDPSQRQRYVESAAKWLSPGGHLVAIFFLNPDHEGGPPHGCTLEELDGLFGENFELVEEWLPELAYPGREGREMIRVLRRRAKSGDVT</sequence>
<comment type="caution">
    <text evidence="5">The sequence shown here is derived from an EMBL/GenBank/DDBJ whole genome shotgun (WGS) entry which is preliminary data.</text>
</comment>
<protein>
    <submittedName>
        <fullName evidence="5">SAM-dependent methyltransferase</fullName>
    </submittedName>
</protein>
<dbReference type="Pfam" id="PF05724">
    <property type="entry name" value="TPMT"/>
    <property type="match status" value="1"/>
</dbReference>
<dbReference type="PROSITE" id="PS51585">
    <property type="entry name" value="SAM_MT_TPMT"/>
    <property type="match status" value="1"/>
</dbReference>
<dbReference type="Proteomes" id="UP000644507">
    <property type="component" value="Unassembled WGS sequence"/>
</dbReference>
<proteinExistence type="predicted"/>
<dbReference type="EMBL" id="BMXI01000001">
    <property type="protein sequence ID" value="GHC39969.1"/>
    <property type="molecule type" value="Genomic_DNA"/>
</dbReference>
<accession>A0A918TBV5</accession>
<dbReference type="RefSeq" id="WP_189566156.1">
    <property type="nucleotide sequence ID" value="NZ_BMXI01000001.1"/>
</dbReference>
<evidence type="ECO:0000256" key="3">
    <source>
        <dbReference type="ARBA" id="ARBA00022679"/>
    </source>
</evidence>
<evidence type="ECO:0000313" key="6">
    <source>
        <dbReference type="Proteomes" id="UP000644507"/>
    </source>
</evidence>
<dbReference type="GO" id="GO:0032259">
    <property type="term" value="P:methylation"/>
    <property type="evidence" value="ECO:0007669"/>
    <property type="project" value="UniProtKB-KW"/>
</dbReference>
<dbReference type="Gene3D" id="3.40.50.150">
    <property type="entry name" value="Vaccinia Virus protein VP39"/>
    <property type="match status" value="1"/>
</dbReference>
<keyword evidence="3" id="KW-0808">Transferase</keyword>
<evidence type="ECO:0000313" key="5">
    <source>
        <dbReference type="EMBL" id="GHC39969.1"/>
    </source>
</evidence>
<organism evidence="5 6">
    <name type="scientific">Roseibacillus persicicus</name>
    <dbReference type="NCBI Taxonomy" id="454148"/>
    <lineage>
        <taxon>Bacteria</taxon>
        <taxon>Pseudomonadati</taxon>
        <taxon>Verrucomicrobiota</taxon>
        <taxon>Verrucomicrobiia</taxon>
        <taxon>Verrucomicrobiales</taxon>
        <taxon>Verrucomicrobiaceae</taxon>
        <taxon>Roseibacillus</taxon>
    </lineage>
</organism>
<keyword evidence="1" id="KW-0597">Phosphoprotein</keyword>
<dbReference type="CDD" id="cd02440">
    <property type="entry name" value="AdoMet_MTases"/>
    <property type="match status" value="1"/>
</dbReference>
<dbReference type="InterPro" id="IPR029063">
    <property type="entry name" value="SAM-dependent_MTases_sf"/>
</dbReference>
<dbReference type="InterPro" id="IPR008854">
    <property type="entry name" value="TPMT"/>
</dbReference>
<name>A0A918TBV5_9BACT</name>
<reference evidence="5" key="1">
    <citation type="journal article" date="2014" name="Int. J. Syst. Evol. Microbiol.">
        <title>Complete genome sequence of Corynebacterium casei LMG S-19264T (=DSM 44701T), isolated from a smear-ripened cheese.</title>
        <authorList>
            <consortium name="US DOE Joint Genome Institute (JGI-PGF)"/>
            <person name="Walter F."/>
            <person name="Albersmeier A."/>
            <person name="Kalinowski J."/>
            <person name="Ruckert C."/>
        </authorList>
    </citation>
    <scope>NUCLEOTIDE SEQUENCE</scope>
    <source>
        <strain evidence="5">KCTC 12988</strain>
    </source>
</reference>
<keyword evidence="4" id="KW-0949">S-adenosyl-L-methionine</keyword>
<evidence type="ECO:0000256" key="1">
    <source>
        <dbReference type="ARBA" id="ARBA00022553"/>
    </source>
</evidence>